<feature type="region of interest" description="Disordered" evidence="1">
    <location>
        <begin position="2121"/>
        <end position="2154"/>
    </location>
</feature>
<feature type="compositionally biased region" description="Polar residues" evidence="1">
    <location>
        <begin position="18"/>
        <end position="28"/>
    </location>
</feature>
<dbReference type="Proteomes" id="UP001172155">
    <property type="component" value="Unassembled WGS sequence"/>
</dbReference>
<sequence length="2582" mass="289291">MAHASTDSDEPRGERAVSDSSELGSTRPNPFDDSDVLSRKRQRTSLSGTSRSLSVDTVQSPPPNTSPTAPVAVPEPRIDSDSAMRIDTDPTTPTTPETQFPASRPPHGNHSSNVTINVRTPSRPDKVAASPTMPGDVPSVADPAEAVHTSVEEPEADMSCQDDSVVETPESMRSDSNSPPVEAIPLDSDDSDGDYDIVVDEPSQTSYLRTFGRSQPPDPSSEFPFQDPAESPSDTITRLATFITEHEGVARSLAEWIDQYLNFAQDATNHEVRESWQAHRNTWHHLPELVMTIFNYKRQPTNQRMGPEVRQEALGFYRQFARLTAFFIELDSRALKEGDSADPSWAPELVSQFCTHVLGLITRRDELFPRGENLIGSALDDWGCDIDVADVLDTFQAFHKNQGGTLAYIKQLANLETALLGRFPKLTEHLAHLSAPVCNIMFLNTRRAQNKGHHDTAQIKGNMIRGYAFFKTVSAALANIIDKHVNHLSLETAQALIPALGDIYQHCLSQGGLAELVEIKAAHARNHPLIPQVLRPEVIAVHWKFVLLRKLIVSSQMQLRVMAVATMCTDLVGIWRRFGDAAESHCRPVIVFYSNFLLETGLVTYILGPNCHPEITLESYNIVGFLGISGTYTKAHTDVVWQTITSSQNPRVLDALIRMMNKVSNLLSYEAVLYLSDKVLSLPVESFGPTMIEFWDTINKHMRSRGVGPPPLGTNNMASYELCARLLRHASVPGKQFPVAYPELQEIAMQRLSELVGPATPDECRQHIYLDCLDDIAHKTPYTAGSLWILSLLLRFAMNRDLRPLTIQHDLPRLLVDELEAAIPVMRAAGCTTVLSGTLNLPRLELLSAIIHREPASISKDLGQRLWNLMVGPGAASQEDREVAWHVLNMASKADKDGIMNPFVGLCFSDCFPTLPKQYFCPGALEFVHAQLKPQLRKGSLILDQDVTLSCMGIDQLWRLLLTAPVGTIERGAISILVKDVYLDSDCILAFSQHRALKVHLSLLDRCLDLLSSAATTLKGLPDDSANGDSHPMEGRQDTELVFIRSLSVLREFHQLYHVKPHFSQAFDMRQLTCEPPSEVLGDSAELKYQCFDGETQTDSQALQIGRRNTLGALLAAVREATGFRDYRIYYRGCPFVPQQSDIGKTLEDCRLHDGNLLIKRVVDSPETLHDGTLSVEGRILAHFKNLWGCLALKGTLYPAQAVYRFLINLPVDPSILGAIEDPSTPYLDLFPPGEPLKTLYVLRALRQHLVIQRQKSNPSQLQQYLDDRETNDCPLATSMGRVMALVISVISDQGVMMGADQECRMELSCSLLQFFLDLLNDRFLPVSAARLLDASLLDTLVGVTSTLPKVSAHHGLVRRFVELCLQSIFTTCSMSPEFIAAFRTHTHFRVLLGTLLVFEEREVIRQTAAQIIQGRVLGGMDEQSSGLTRSWRQYFWPVVSELVANAVAAPTKSNEVMSLCVMMFANLIEDQPEILQLQHLLDDWLMNLLHYTTYEDATKPGIVDRTASNLLKLLDVLLDNDMAHQRLRLPSGVARKIFWTHMFPPFESHKKFAVGAHNKQIHCSETRAMMVRIILALVKDDTAQLGVLLSDLNLLVPVYDEEEWPYAYDLNPSGFERSKSIRAPCGYAGIKNLSNTCYFGSLLAQLYMNIDFRRFVLGTHGSGPDRALLFETRKLFGHLQNSLGRCVAPDDLVKTIRTYDEGELDIHNQMDVDEFYNLWNDRLEGQFLNNAERNQFRSFYGGQLVQQVASKECQHISERLEPFSAIQCDIKGKSSLQESLQTYVGGEIMEGENKYNCSQCDRHVDAVKRTCLKVMPDNLIFHLKRFDFNLRQMQRNKINDRFAFPEKIDMRPYTIEYLSNSPEGKDEDMFELVGVLVHSGTAESGHYYSYARERPSSSDSPAWMEFNDEVVTPWDPALMESACFGGTEHRDQFDGGNGPVDKTYSAYMLFYQRSSSLAKNQALLQQTRLPSPMAVAVPPDMSRVIDEENIQTLRRHCIYDAFQISFVNMALDRLREHHNGCSPNHDMETTGIHMALSFLDQVASRAKDLSDFFELLAHIDTLCRPCGFCSMIVYQYFADHTDVLRFLVQRNPDAEVRRGTCRLILNVLGTLKTKAPLQYGLPAEESPQPDGFSPADLSSDGDGGRRRGAARRSVAAPPGTVMVGVMRMFHVLWEFFHTTLRSWSEVFDFMLGFVQMGPHEMDTFLQRSFLQSLLTIVWADPNLDIMPIQFTKMINNVHRRIPTRQPSYEAIISLVDVLTKGAKLSHVGVDVFWPTQPGARFRGLDDADGSYPYTVEEARILEFEWSQGAGNFFVDRLLAINQNPAATHSIIASLIKQNKAMELGIYRTLVNNISGMVMQQHRNEPYLMVAGQVFCRYASQPELVGGLVQHISQQCMNLRNSEAAAFLAFQIYNFDGIQENTGYSLQQIVSAGYDNIPEWAPGLLGCSDAEVVKDAELFLREKLFDHFTAPTAADNGEGGWTTDEVVRTARQLGSKCLEYLRVHFIVRGNDVPLRLVAGLERTIHECSKFYDAAALEDDEFIQMRDSTLDSLRQLTVDEVEEDGDGMFYSDSSSIGSSNTAG</sequence>
<organism evidence="3 4">
    <name type="scientific">Schizothecium vesticola</name>
    <dbReference type="NCBI Taxonomy" id="314040"/>
    <lineage>
        <taxon>Eukaryota</taxon>
        <taxon>Fungi</taxon>
        <taxon>Dikarya</taxon>
        <taxon>Ascomycota</taxon>
        <taxon>Pezizomycotina</taxon>
        <taxon>Sordariomycetes</taxon>
        <taxon>Sordariomycetidae</taxon>
        <taxon>Sordariales</taxon>
        <taxon>Schizotheciaceae</taxon>
        <taxon>Schizothecium</taxon>
    </lineage>
</organism>
<dbReference type="InterPro" id="IPR021905">
    <property type="entry name" value="DUF3517"/>
</dbReference>
<name>A0AA40BQ82_9PEZI</name>
<keyword evidence="4" id="KW-1185">Reference proteome</keyword>
<dbReference type="InterPro" id="IPR028889">
    <property type="entry name" value="USP"/>
</dbReference>
<evidence type="ECO:0000259" key="2">
    <source>
        <dbReference type="PROSITE" id="PS50235"/>
    </source>
</evidence>
<feature type="region of interest" description="Disordered" evidence="1">
    <location>
        <begin position="1"/>
        <end position="194"/>
    </location>
</feature>
<reference evidence="3" key="1">
    <citation type="submission" date="2023-06" db="EMBL/GenBank/DDBJ databases">
        <title>Genome-scale phylogeny and comparative genomics of the fungal order Sordariales.</title>
        <authorList>
            <consortium name="Lawrence Berkeley National Laboratory"/>
            <person name="Hensen N."/>
            <person name="Bonometti L."/>
            <person name="Westerberg I."/>
            <person name="Brannstrom I.O."/>
            <person name="Guillou S."/>
            <person name="Cros-Aarteil S."/>
            <person name="Calhoun S."/>
            <person name="Haridas S."/>
            <person name="Kuo A."/>
            <person name="Mondo S."/>
            <person name="Pangilinan J."/>
            <person name="Riley R."/>
            <person name="LaButti K."/>
            <person name="Andreopoulos B."/>
            <person name="Lipzen A."/>
            <person name="Chen C."/>
            <person name="Yanf M."/>
            <person name="Daum C."/>
            <person name="Ng V."/>
            <person name="Clum A."/>
            <person name="Steindorff A."/>
            <person name="Ohm R."/>
            <person name="Martin F."/>
            <person name="Silar P."/>
            <person name="Natvig D."/>
            <person name="Lalanne C."/>
            <person name="Gautier V."/>
            <person name="Ament-velasquez S.L."/>
            <person name="Kruys A."/>
            <person name="Hutchinson M.I."/>
            <person name="Powell A.J."/>
            <person name="Barry K."/>
            <person name="Miller A.N."/>
            <person name="Grigoriev I.V."/>
            <person name="Debuchy R."/>
            <person name="Gladieux P."/>
            <person name="Thoren M.H."/>
            <person name="Johannesson H."/>
        </authorList>
    </citation>
    <scope>NUCLEOTIDE SEQUENCE</scope>
    <source>
        <strain evidence="3">SMH3187-1</strain>
    </source>
</reference>
<dbReference type="GO" id="GO:0005829">
    <property type="term" value="C:cytosol"/>
    <property type="evidence" value="ECO:0007669"/>
    <property type="project" value="TreeGrafter"/>
</dbReference>
<dbReference type="GO" id="GO:0004843">
    <property type="term" value="F:cysteine-type deubiquitinase activity"/>
    <property type="evidence" value="ECO:0007669"/>
    <property type="project" value="InterPro"/>
</dbReference>
<evidence type="ECO:0000256" key="1">
    <source>
        <dbReference type="SAM" id="MobiDB-lite"/>
    </source>
</evidence>
<accession>A0AA40BQ82</accession>
<feature type="compositionally biased region" description="Polar residues" evidence="1">
    <location>
        <begin position="109"/>
        <end position="120"/>
    </location>
</feature>
<dbReference type="CDD" id="cd02659">
    <property type="entry name" value="peptidase_C19C"/>
    <property type="match status" value="1"/>
</dbReference>
<dbReference type="InterPro" id="IPR050164">
    <property type="entry name" value="Peptidase_C19"/>
</dbReference>
<feature type="domain" description="USP" evidence="2">
    <location>
        <begin position="1629"/>
        <end position="1955"/>
    </location>
</feature>
<dbReference type="Pfam" id="PF12030">
    <property type="entry name" value="DUF3517"/>
    <property type="match status" value="1"/>
</dbReference>
<dbReference type="PANTHER" id="PTHR24006">
    <property type="entry name" value="UBIQUITIN CARBOXYL-TERMINAL HYDROLASE"/>
    <property type="match status" value="1"/>
</dbReference>
<dbReference type="InterPro" id="IPR018200">
    <property type="entry name" value="USP_CS"/>
</dbReference>
<dbReference type="InterPro" id="IPR038765">
    <property type="entry name" value="Papain-like_cys_pep_sf"/>
</dbReference>
<evidence type="ECO:0000313" key="4">
    <source>
        <dbReference type="Proteomes" id="UP001172155"/>
    </source>
</evidence>
<dbReference type="GO" id="GO:0016579">
    <property type="term" value="P:protein deubiquitination"/>
    <property type="evidence" value="ECO:0007669"/>
    <property type="project" value="InterPro"/>
</dbReference>
<feature type="compositionally biased region" description="Basic and acidic residues" evidence="1">
    <location>
        <begin position="76"/>
        <end position="88"/>
    </location>
</feature>
<feature type="region of interest" description="Disordered" evidence="1">
    <location>
        <begin position="211"/>
        <end position="232"/>
    </location>
</feature>
<feature type="compositionally biased region" description="Low complexity" evidence="1">
    <location>
        <begin position="89"/>
        <end position="98"/>
    </location>
</feature>
<dbReference type="Gene3D" id="3.90.70.10">
    <property type="entry name" value="Cysteine proteinases"/>
    <property type="match status" value="1"/>
</dbReference>
<dbReference type="PROSITE" id="PS50235">
    <property type="entry name" value="USP_3"/>
    <property type="match status" value="1"/>
</dbReference>
<protein>
    <recommendedName>
        <fullName evidence="2">USP domain-containing protein</fullName>
    </recommendedName>
</protein>
<dbReference type="GO" id="GO:0005634">
    <property type="term" value="C:nucleus"/>
    <property type="evidence" value="ECO:0007669"/>
    <property type="project" value="TreeGrafter"/>
</dbReference>
<dbReference type="PROSITE" id="PS00973">
    <property type="entry name" value="USP_2"/>
    <property type="match status" value="1"/>
</dbReference>
<dbReference type="EMBL" id="JAUKUD010000007">
    <property type="protein sequence ID" value="KAK0738389.1"/>
    <property type="molecule type" value="Genomic_DNA"/>
</dbReference>
<dbReference type="PANTHER" id="PTHR24006:SF827">
    <property type="entry name" value="UBIQUITIN CARBOXYL-TERMINAL HYDROLASE 34"/>
    <property type="match status" value="1"/>
</dbReference>
<dbReference type="SUPFAM" id="SSF54001">
    <property type="entry name" value="Cysteine proteinases"/>
    <property type="match status" value="1"/>
</dbReference>
<feature type="compositionally biased region" description="Low complexity" evidence="1">
    <location>
        <begin position="44"/>
        <end position="54"/>
    </location>
</feature>
<dbReference type="FunFam" id="3.90.70.10:FF:000136">
    <property type="entry name" value="Ubiquitin C-terminal hydrolase, putative"/>
    <property type="match status" value="1"/>
</dbReference>
<comment type="caution">
    <text evidence="3">The sequence shown here is derived from an EMBL/GenBank/DDBJ whole genome shotgun (WGS) entry which is preliminary data.</text>
</comment>
<dbReference type="Pfam" id="PF00443">
    <property type="entry name" value="UCH"/>
    <property type="match status" value="1"/>
</dbReference>
<evidence type="ECO:0000313" key="3">
    <source>
        <dbReference type="EMBL" id="KAK0738389.1"/>
    </source>
</evidence>
<proteinExistence type="predicted"/>
<gene>
    <name evidence="3" type="ORF">B0T18DRAFT_421924</name>
</gene>
<dbReference type="InterPro" id="IPR001394">
    <property type="entry name" value="Peptidase_C19_UCH"/>
</dbReference>